<dbReference type="EMBL" id="MCFA01000065">
    <property type="protein sequence ID" value="ORY11030.1"/>
    <property type="molecule type" value="Genomic_DNA"/>
</dbReference>
<dbReference type="STRING" id="1231657.A0A1Y1ZLA5"/>
<dbReference type="PANTHER" id="PTHR43180:SF11">
    <property type="entry name" value="NAD(P)-BINDING PROTEIN"/>
    <property type="match status" value="1"/>
</dbReference>
<dbReference type="GO" id="GO:0016491">
    <property type="term" value="F:oxidoreductase activity"/>
    <property type="evidence" value="ECO:0007669"/>
    <property type="project" value="UniProtKB-KW"/>
</dbReference>
<dbReference type="PANTHER" id="PTHR43180">
    <property type="entry name" value="3-OXOACYL-(ACYL-CARRIER-PROTEIN) REDUCTASE (AFU_ORTHOLOGUE AFUA_6G11210)"/>
    <property type="match status" value="1"/>
</dbReference>
<dbReference type="PRINTS" id="PR00081">
    <property type="entry name" value="GDHRDH"/>
</dbReference>
<dbReference type="InterPro" id="IPR002347">
    <property type="entry name" value="SDR_fam"/>
</dbReference>
<gene>
    <name evidence="3" type="ORF">BCR34DRAFT_484745</name>
</gene>
<dbReference type="Proteomes" id="UP000193144">
    <property type="component" value="Unassembled WGS sequence"/>
</dbReference>
<dbReference type="Pfam" id="PF00106">
    <property type="entry name" value="adh_short"/>
    <property type="match status" value="1"/>
</dbReference>
<dbReference type="Gene3D" id="3.40.50.720">
    <property type="entry name" value="NAD(P)-binding Rossmann-like Domain"/>
    <property type="match status" value="1"/>
</dbReference>
<protein>
    <recommendedName>
        <fullName evidence="5">NAD(P)-binding protein</fullName>
    </recommendedName>
</protein>
<accession>A0A1Y1ZLA5</accession>
<comment type="caution">
    <text evidence="3">The sequence shown here is derived from an EMBL/GenBank/DDBJ whole genome shotgun (WGS) entry which is preliminary data.</text>
</comment>
<sequence>MTSLTISDSDLEGVKNKVVVVTGAASGIGLATVKLLLNLGAKVVASDVNELPEPEKDLVTFMKVDVTSWKEQLEMFKTAKAKFGNIDHVFANAAGISPTVSLLEEDVDESGDLLPPKLNTINVNLLGCLYTVKLGIYYLKHNPEGGSIVMTGSGSSFRRFTATDYTTTKHAVLGLLRSLYGSLHPKLPIRINAIAPGWTDTAIIPRPAISIIGESLFQSADVVARSAILLMADKNRHGEMLYSDRGKYWDIEKGEAGLNAYATRMVGQEGQGAEEEAYARSMRIREEMEAKAAAAETSK</sequence>
<comment type="similarity">
    <text evidence="1">Belongs to the short-chain dehydrogenases/reductases (SDR) family.</text>
</comment>
<dbReference type="InterPro" id="IPR036291">
    <property type="entry name" value="NAD(P)-bd_dom_sf"/>
</dbReference>
<name>A0A1Y1ZLA5_9PLEO</name>
<organism evidence="3 4">
    <name type="scientific">Clohesyomyces aquaticus</name>
    <dbReference type="NCBI Taxonomy" id="1231657"/>
    <lineage>
        <taxon>Eukaryota</taxon>
        <taxon>Fungi</taxon>
        <taxon>Dikarya</taxon>
        <taxon>Ascomycota</taxon>
        <taxon>Pezizomycotina</taxon>
        <taxon>Dothideomycetes</taxon>
        <taxon>Pleosporomycetidae</taxon>
        <taxon>Pleosporales</taxon>
        <taxon>Lindgomycetaceae</taxon>
        <taxon>Clohesyomyces</taxon>
    </lineage>
</organism>
<reference evidence="3 4" key="1">
    <citation type="submission" date="2016-07" db="EMBL/GenBank/DDBJ databases">
        <title>Pervasive Adenine N6-methylation of Active Genes in Fungi.</title>
        <authorList>
            <consortium name="DOE Joint Genome Institute"/>
            <person name="Mondo S.J."/>
            <person name="Dannebaum R.O."/>
            <person name="Kuo R.C."/>
            <person name="Labutti K."/>
            <person name="Haridas S."/>
            <person name="Kuo A."/>
            <person name="Salamov A."/>
            <person name="Ahrendt S.R."/>
            <person name="Lipzen A."/>
            <person name="Sullivan W."/>
            <person name="Andreopoulos W.B."/>
            <person name="Clum A."/>
            <person name="Lindquist E."/>
            <person name="Daum C."/>
            <person name="Ramamoorthy G.K."/>
            <person name="Gryganskyi A."/>
            <person name="Culley D."/>
            <person name="Magnuson J.K."/>
            <person name="James T.Y."/>
            <person name="O'Malley M.A."/>
            <person name="Stajich J.E."/>
            <person name="Spatafora J.W."/>
            <person name="Visel A."/>
            <person name="Grigoriev I.V."/>
        </authorList>
    </citation>
    <scope>NUCLEOTIDE SEQUENCE [LARGE SCALE GENOMIC DNA]</scope>
    <source>
        <strain evidence="3 4">CBS 115471</strain>
    </source>
</reference>
<dbReference type="AlphaFoldDB" id="A0A1Y1ZLA5"/>
<evidence type="ECO:0000313" key="3">
    <source>
        <dbReference type="EMBL" id="ORY11030.1"/>
    </source>
</evidence>
<evidence type="ECO:0000313" key="4">
    <source>
        <dbReference type="Proteomes" id="UP000193144"/>
    </source>
</evidence>
<proteinExistence type="inferred from homology"/>
<keyword evidence="2" id="KW-0560">Oxidoreductase</keyword>
<dbReference type="OrthoDB" id="37659at2759"/>
<evidence type="ECO:0008006" key="5">
    <source>
        <dbReference type="Google" id="ProtNLM"/>
    </source>
</evidence>
<keyword evidence="4" id="KW-1185">Reference proteome</keyword>
<evidence type="ECO:0000256" key="1">
    <source>
        <dbReference type="ARBA" id="ARBA00006484"/>
    </source>
</evidence>
<evidence type="ECO:0000256" key="2">
    <source>
        <dbReference type="ARBA" id="ARBA00023002"/>
    </source>
</evidence>
<dbReference type="SUPFAM" id="SSF51735">
    <property type="entry name" value="NAD(P)-binding Rossmann-fold domains"/>
    <property type="match status" value="1"/>
</dbReference>